<accession>A0AAU9TSL8</accession>
<dbReference type="Gene3D" id="3.30.420.10">
    <property type="entry name" value="Ribonuclease H-like superfamily/Ribonuclease H"/>
    <property type="match status" value="1"/>
</dbReference>
<dbReference type="GO" id="GO:0003676">
    <property type="term" value="F:nucleic acid binding"/>
    <property type="evidence" value="ECO:0007669"/>
    <property type="project" value="InterPro"/>
</dbReference>
<keyword evidence="2" id="KW-1185">Reference proteome</keyword>
<gene>
    <name evidence="1" type="ORF">EEDITHA_LOCUS4647</name>
</gene>
<organism evidence="1 2">
    <name type="scientific">Euphydryas editha</name>
    <name type="common">Edith's checkerspot</name>
    <dbReference type="NCBI Taxonomy" id="104508"/>
    <lineage>
        <taxon>Eukaryota</taxon>
        <taxon>Metazoa</taxon>
        <taxon>Ecdysozoa</taxon>
        <taxon>Arthropoda</taxon>
        <taxon>Hexapoda</taxon>
        <taxon>Insecta</taxon>
        <taxon>Pterygota</taxon>
        <taxon>Neoptera</taxon>
        <taxon>Endopterygota</taxon>
        <taxon>Lepidoptera</taxon>
        <taxon>Glossata</taxon>
        <taxon>Ditrysia</taxon>
        <taxon>Papilionoidea</taxon>
        <taxon>Nymphalidae</taxon>
        <taxon>Nymphalinae</taxon>
        <taxon>Euphydryas</taxon>
    </lineage>
</organism>
<comment type="caution">
    <text evidence="1">The sequence shown here is derived from an EMBL/GenBank/DDBJ whole genome shotgun (WGS) entry which is preliminary data.</text>
</comment>
<dbReference type="Proteomes" id="UP001153954">
    <property type="component" value="Unassembled WGS sequence"/>
</dbReference>
<evidence type="ECO:0008006" key="3">
    <source>
        <dbReference type="Google" id="ProtNLM"/>
    </source>
</evidence>
<evidence type="ECO:0000313" key="1">
    <source>
        <dbReference type="EMBL" id="CAH2088492.1"/>
    </source>
</evidence>
<proteinExistence type="predicted"/>
<evidence type="ECO:0000313" key="2">
    <source>
        <dbReference type="Proteomes" id="UP001153954"/>
    </source>
</evidence>
<dbReference type="InterPro" id="IPR036397">
    <property type="entry name" value="RNaseH_sf"/>
</dbReference>
<name>A0AAU9TSL8_EUPED</name>
<sequence length="75" mass="8610">MPLSFWKKVVWSDESKFELFGTKKRRKVWRKSNQALEDKIAKPVKFGRGSVMVWGCFSWSAVGNLVGIDGRMTAD</sequence>
<dbReference type="AlphaFoldDB" id="A0AAU9TSL8"/>
<dbReference type="EMBL" id="CAKOGL010000007">
    <property type="protein sequence ID" value="CAH2088492.1"/>
    <property type="molecule type" value="Genomic_DNA"/>
</dbReference>
<protein>
    <recommendedName>
        <fullName evidence="3">Transposase</fullName>
    </recommendedName>
</protein>
<reference evidence="1" key="1">
    <citation type="submission" date="2022-03" db="EMBL/GenBank/DDBJ databases">
        <authorList>
            <person name="Tunstrom K."/>
        </authorList>
    </citation>
    <scope>NUCLEOTIDE SEQUENCE</scope>
</reference>